<sequence>MKRFGIGALAAALMFSGLAGAAFAETATPPAASNDAHPAIEPAALEILKATSEKLSAAKSIAFHALGAFDVPARDGQPLFYYSRSEVLLVRPNKLRVIVPGDGPPSEFYFDGSTVAVLRPKEDLIAIAEVPGNLEDMLEKIYQKAGIYFPFVDFLVSDPYKALTSGLTRAFVIGQSAMIGGVTTNVLSISDEKVHLQIWIGADDKLPRLIWATGTDADKPRHMVEFSNWKLDGDVSNEAFAPKRTAATKQIPFARPDEDPGQKKP</sequence>
<accession>A0A4U8Z0E5</accession>
<evidence type="ECO:0000313" key="4">
    <source>
        <dbReference type="EMBL" id="VFU08688.1"/>
    </source>
</evidence>
<evidence type="ECO:0000256" key="1">
    <source>
        <dbReference type="ARBA" id="ARBA00022729"/>
    </source>
</evidence>
<proteinExistence type="predicted"/>
<name>A0A4U8Z0E5_METTU</name>
<reference evidence="4 5" key="1">
    <citation type="submission" date="2019-03" db="EMBL/GenBank/DDBJ databases">
        <authorList>
            <person name="Kox A.R. M."/>
        </authorList>
    </citation>
    <scope>NUCLEOTIDE SEQUENCE [LARGE SCALE GENOMIC DNA]</scope>
    <source>
        <strain evidence="4">MTUNDRAET4 annotated genome</strain>
    </source>
</reference>
<dbReference type="InterPro" id="IPR029046">
    <property type="entry name" value="LolA/LolB/LppX"/>
</dbReference>
<feature type="compositionally biased region" description="Basic and acidic residues" evidence="2">
    <location>
        <begin position="255"/>
        <end position="265"/>
    </location>
</feature>
<feature type="region of interest" description="Disordered" evidence="2">
    <location>
        <begin position="243"/>
        <end position="265"/>
    </location>
</feature>
<dbReference type="Proteomes" id="UP000294360">
    <property type="component" value="Chromosome"/>
</dbReference>
<feature type="chain" id="PRO_5020291753" description="DUF2092 domain-containing protein" evidence="3">
    <location>
        <begin position="22"/>
        <end position="265"/>
    </location>
</feature>
<dbReference type="KEGG" id="mtun:MTUNDRAET4_1795"/>
<dbReference type="RefSeq" id="WP_166795895.1">
    <property type="nucleotide sequence ID" value="NZ_CP139089.1"/>
</dbReference>
<evidence type="ECO:0000256" key="3">
    <source>
        <dbReference type="SAM" id="SignalP"/>
    </source>
</evidence>
<feature type="signal peptide" evidence="3">
    <location>
        <begin position="1"/>
        <end position="21"/>
    </location>
</feature>
<dbReference type="InterPro" id="IPR019207">
    <property type="entry name" value="DUF2092"/>
</dbReference>
<keyword evidence="1 3" id="KW-0732">Signal</keyword>
<gene>
    <name evidence="4" type="ORF">MTUNDRAET4_1795</name>
</gene>
<dbReference type="SUPFAM" id="SSF89392">
    <property type="entry name" value="Prokaryotic lipoproteins and lipoprotein localization factors"/>
    <property type="match status" value="1"/>
</dbReference>
<dbReference type="AlphaFoldDB" id="A0A4U8Z0E5"/>
<dbReference type="Pfam" id="PF09865">
    <property type="entry name" value="DUF2092"/>
    <property type="match status" value="1"/>
</dbReference>
<dbReference type="EMBL" id="LR536450">
    <property type="protein sequence ID" value="VFU08688.1"/>
    <property type="molecule type" value="Genomic_DNA"/>
</dbReference>
<evidence type="ECO:0008006" key="6">
    <source>
        <dbReference type="Google" id="ProtNLM"/>
    </source>
</evidence>
<evidence type="ECO:0000256" key="2">
    <source>
        <dbReference type="SAM" id="MobiDB-lite"/>
    </source>
</evidence>
<evidence type="ECO:0000313" key="5">
    <source>
        <dbReference type="Proteomes" id="UP000294360"/>
    </source>
</evidence>
<organism evidence="4 5">
    <name type="scientific">Methylocella tundrae</name>
    <dbReference type="NCBI Taxonomy" id="227605"/>
    <lineage>
        <taxon>Bacteria</taxon>
        <taxon>Pseudomonadati</taxon>
        <taxon>Pseudomonadota</taxon>
        <taxon>Alphaproteobacteria</taxon>
        <taxon>Hyphomicrobiales</taxon>
        <taxon>Beijerinckiaceae</taxon>
        <taxon>Methylocella</taxon>
    </lineage>
</organism>
<protein>
    <recommendedName>
        <fullName evidence="6">DUF2092 domain-containing protein</fullName>
    </recommendedName>
</protein>